<dbReference type="AlphaFoldDB" id="A0A811TZY7"/>
<dbReference type="Proteomes" id="UP000606786">
    <property type="component" value="Unassembled WGS sequence"/>
</dbReference>
<sequence length="133" mass="14544">HSKCNQPLCPNESLENINTTTTPYTSALCKKVSNVQKGINAQKLNFDTYICISNRRVEHQQSACQQVSSSGDRWAANTGQPHTSCGCHAFVLDLLLTAIDADAPTATTAAAAEVKPQTDVRPHKRRFTHSAHR</sequence>
<keyword evidence="3" id="KW-1185">Reference proteome</keyword>
<feature type="compositionally biased region" description="Basic residues" evidence="1">
    <location>
        <begin position="122"/>
        <end position="133"/>
    </location>
</feature>
<feature type="region of interest" description="Disordered" evidence="1">
    <location>
        <begin position="110"/>
        <end position="133"/>
    </location>
</feature>
<evidence type="ECO:0000313" key="2">
    <source>
        <dbReference type="EMBL" id="CAD6991698.1"/>
    </source>
</evidence>
<proteinExistence type="predicted"/>
<accession>A0A811TZY7</accession>
<evidence type="ECO:0000256" key="1">
    <source>
        <dbReference type="SAM" id="MobiDB-lite"/>
    </source>
</evidence>
<dbReference type="EMBL" id="CAJHJT010000001">
    <property type="protein sequence ID" value="CAD6991698.1"/>
    <property type="molecule type" value="Genomic_DNA"/>
</dbReference>
<evidence type="ECO:0000313" key="3">
    <source>
        <dbReference type="Proteomes" id="UP000606786"/>
    </source>
</evidence>
<organism evidence="2 3">
    <name type="scientific">Ceratitis capitata</name>
    <name type="common">Mediterranean fruit fly</name>
    <name type="synonym">Tephritis capitata</name>
    <dbReference type="NCBI Taxonomy" id="7213"/>
    <lineage>
        <taxon>Eukaryota</taxon>
        <taxon>Metazoa</taxon>
        <taxon>Ecdysozoa</taxon>
        <taxon>Arthropoda</taxon>
        <taxon>Hexapoda</taxon>
        <taxon>Insecta</taxon>
        <taxon>Pterygota</taxon>
        <taxon>Neoptera</taxon>
        <taxon>Endopterygota</taxon>
        <taxon>Diptera</taxon>
        <taxon>Brachycera</taxon>
        <taxon>Muscomorpha</taxon>
        <taxon>Tephritoidea</taxon>
        <taxon>Tephritidae</taxon>
        <taxon>Ceratitis</taxon>
        <taxon>Ceratitis</taxon>
    </lineage>
</organism>
<name>A0A811TZY7_CERCA</name>
<reference evidence="2" key="1">
    <citation type="submission" date="2020-11" db="EMBL/GenBank/DDBJ databases">
        <authorList>
            <person name="Whitehead M."/>
        </authorList>
    </citation>
    <scope>NUCLEOTIDE SEQUENCE</scope>
    <source>
        <strain evidence="2">EGII</strain>
    </source>
</reference>
<comment type="caution">
    <text evidence="2">The sequence shown here is derived from an EMBL/GenBank/DDBJ whole genome shotgun (WGS) entry which is preliminary data.</text>
</comment>
<feature type="non-terminal residue" evidence="2">
    <location>
        <position position="133"/>
    </location>
</feature>
<protein>
    <submittedName>
        <fullName evidence="2">(Mediterranean fruit fly) hypothetical protein</fullName>
    </submittedName>
</protein>
<gene>
    <name evidence="2" type="ORF">CCAP1982_LOCUS611</name>
</gene>